<evidence type="ECO:0000313" key="8">
    <source>
        <dbReference type="Proteomes" id="UP000606974"/>
    </source>
</evidence>
<dbReference type="PROSITE" id="PS51387">
    <property type="entry name" value="FAD_PCMH"/>
    <property type="match status" value="1"/>
</dbReference>
<reference evidence="7" key="1">
    <citation type="submission" date="2020-02" db="EMBL/GenBank/DDBJ databases">
        <authorList>
            <person name="Palmer J.M."/>
        </authorList>
    </citation>
    <scope>NUCLEOTIDE SEQUENCE</scope>
    <source>
        <strain evidence="7">EPUS1.4</strain>
        <tissue evidence="7">Thallus</tissue>
    </source>
</reference>
<protein>
    <recommendedName>
        <fullName evidence="6">FAD-binding PCMH-type domain-containing protein</fullName>
    </recommendedName>
</protein>
<dbReference type="PANTHER" id="PTHR42973:SF22">
    <property type="entry name" value="FAD-BINDING PCMH-TYPE DOMAIN-CONTAINING PROTEIN-RELATED"/>
    <property type="match status" value="1"/>
</dbReference>
<dbReference type="Pfam" id="PF01565">
    <property type="entry name" value="FAD_binding_4"/>
    <property type="match status" value="1"/>
</dbReference>
<accession>A0A8H7A7J2</accession>
<evidence type="ECO:0000256" key="2">
    <source>
        <dbReference type="ARBA" id="ARBA00022630"/>
    </source>
</evidence>
<gene>
    <name evidence="7" type="ORF">GJ744_005008</name>
</gene>
<dbReference type="InterPro" id="IPR016169">
    <property type="entry name" value="FAD-bd_PCMH_sub2"/>
</dbReference>
<keyword evidence="8" id="KW-1185">Reference proteome</keyword>
<dbReference type="InterPro" id="IPR016166">
    <property type="entry name" value="FAD-bd_PCMH"/>
</dbReference>
<dbReference type="EMBL" id="JAACFV010000215">
    <property type="protein sequence ID" value="KAF7502829.1"/>
    <property type="molecule type" value="Genomic_DNA"/>
</dbReference>
<dbReference type="Gene3D" id="3.30.465.10">
    <property type="match status" value="1"/>
</dbReference>
<dbReference type="Proteomes" id="UP000606974">
    <property type="component" value="Unassembled WGS sequence"/>
</dbReference>
<dbReference type="InterPro" id="IPR006094">
    <property type="entry name" value="Oxid_FAD_bind_N"/>
</dbReference>
<sequence length="503" mass="54589">MSRFYLHLLRLAGFLPILAVAAGLKRPTNICQRIDARIPGRISYPGDSIYNDSQSSYYTAQERDLSPGCIFRPRKTSEVSQFVMLINADGRESNASYSTPQFAIRGGGHTLFTGAANIAGGITVDMRAMDSLVLSQDRKIASVGGGAIWSHIYSQLVPYNLTVLGGRVPGIAVGGFVTGGGVNFLSRRHGWSCDNIYGYEVVLASGEIIYATANSHPDLWLALKGGSNNFGIVTRFDVATFPQGLMWGGVIRYNYTKSVLDAQAQAFSDFMDPKNFDDAADMGIILGFQNPGGVFSIANSLWYAKPIVNPPTYQSFTSIPSLVPNTFSINNVSNLVLQFGKILPPHLARSFQLVYSFKNSAAALYSELIQVWENGTKGIAHIEGLQLQFLIQPQPPTNGTNSLGLTPGATDVVMSVITAAYTNAADDNVVRNAIRAIVDQHVAILRTEGLYNPFQYLNYADISQDPIGSYGPAIKARLHAVSRNYDPDGLFQTAVPGGFKLFR</sequence>
<dbReference type="InterPro" id="IPR036318">
    <property type="entry name" value="FAD-bd_PCMH-like_sf"/>
</dbReference>
<dbReference type="GO" id="GO:0071949">
    <property type="term" value="F:FAD binding"/>
    <property type="evidence" value="ECO:0007669"/>
    <property type="project" value="InterPro"/>
</dbReference>
<feature type="domain" description="FAD-binding PCMH-type" evidence="6">
    <location>
        <begin position="63"/>
        <end position="243"/>
    </location>
</feature>
<dbReference type="PANTHER" id="PTHR42973">
    <property type="entry name" value="BINDING OXIDOREDUCTASE, PUTATIVE (AFU_ORTHOLOGUE AFUA_1G17690)-RELATED"/>
    <property type="match status" value="1"/>
</dbReference>
<proteinExistence type="inferred from homology"/>
<dbReference type="OrthoDB" id="2151789at2759"/>
<dbReference type="AlphaFoldDB" id="A0A8H7A7J2"/>
<comment type="similarity">
    <text evidence="1">Belongs to the oxygen-dependent FAD-linked oxidoreductase family.</text>
</comment>
<keyword evidence="3" id="KW-0274">FAD</keyword>
<comment type="caution">
    <text evidence="7">The sequence shown here is derived from an EMBL/GenBank/DDBJ whole genome shotgun (WGS) entry which is preliminary data.</text>
</comment>
<evidence type="ECO:0000256" key="4">
    <source>
        <dbReference type="ARBA" id="ARBA00023002"/>
    </source>
</evidence>
<keyword evidence="5" id="KW-0732">Signal</keyword>
<feature type="chain" id="PRO_5034016946" description="FAD-binding PCMH-type domain-containing protein" evidence="5">
    <location>
        <begin position="24"/>
        <end position="503"/>
    </location>
</feature>
<evidence type="ECO:0000256" key="5">
    <source>
        <dbReference type="SAM" id="SignalP"/>
    </source>
</evidence>
<evidence type="ECO:0000259" key="6">
    <source>
        <dbReference type="PROSITE" id="PS51387"/>
    </source>
</evidence>
<dbReference type="SUPFAM" id="SSF56176">
    <property type="entry name" value="FAD-binding/transporter-associated domain-like"/>
    <property type="match status" value="1"/>
</dbReference>
<name>A0A8H7A7J2_9EURO</name>
<organism evidence="7 8">
    <name type="scientific">Endocarpon pusillum</name>
    <dbReference type="NCBI Taxonomy" id="364733"/>
    <lineage>
        <taxon>Eukaryota</taxon>
        <taxon>Fungi</taxon>
        <taxon>Dikarya</taxon>
        <taxon>Ascomycota</taxon>
        <taxon>Pezizomycotina</taxon>
        <taxon>Eurotiomycetes</taxon>
        <taxon>Chaetothyriomycetidae</taxon>
        <taxon>Verrucariales</taxon>
        <taxon>Verrucariaceae</taxon>
        <taxon>Endocarpon</taxon>
    </lineage>
</organism>
<evidence type="ECO:0000256" key="3">
    <source>
        <dbReference type="ARBA" id="ARBA00022827"/>
    </source>
</evidence>
<evidence type="ECO:0000256" key="1">
    <source>
        <dbReference type="ARBA" id="ARBA00005466"/>
    </source>
</evidence>
<keyword evidence="4" id="KW-0560">Oxidoreductase</keyword>
<feature type="signal peptide" evidence="5">
    <location>
        <begin position="1"/>
        <end position="23"/>
    </location>
</feature>
<evidence type="ECO:0000313" key="7">
    <source>
        <dbReference type="EMBL" id="KAF7502829.1"/>
    </source>
</evidence>
<dbReference type="InterPro" id="IPR050416">
    <property type="entry name" value="FAD-linked_Oxidoreductase"/>
</dbReference>
<keyword evidence="2" id="KW-0285">Flavoprotein</keyword>
<dbReference type="GO" id="GO:0016491">
    <property type="term" value="F:oxidoreductase activity"/>
    <property type="evidence" value="ECO:0007669"/>
    <property type="project" value="UniProtKB-KW"/>
</dbReference>